<evidence type="ECO:0000259" key="4">
    <source>
        <dbReference type="PROSITE" id="PS51186"/>
    </source>
</evidence>
<keyword evidence="6" id="KW-1185">Reference proteome</keyword>
<keyword evidence="2" id="KW-0012">Acyltransferase</keyword>
<dbReference type="InterPro" id="IPR016181">
    <property type="entry name" value="Acyl_CoA_acyltransferase"/>
</dbReference>
<dbReference type="SUPFAM" id="SSF55729">
    <property type="entry name" value="Acyl-CoA N-acyltransferases (Nat)"/>
    <property type="match status" value="1"/>
</dbReference>
<dbReference type="PROSITE" id="PS51186">
    <property type="entry name" value="GNAT"/>
    <property type="match status" value="1"/>
</dbReference>
<dbReference type="Proteomes" id="UP001434337">
    <property type="component" value="Chromosome"/>
</dbReference>
<keyword evidence="1" id="KW-0808">Transferase</keyword>
<dbReference type="EMBL" id="CP115965">
    <property type="protein sequence ID" value="WZW99178.1"/>
    <property type="molecule type" value="Genomic_DNA"/>
</dbReference>
<proteinExistence type="inferred from homology"/>
<gene>
    <name evidence="5" type="ORF">PCC79_02965</name>
</gene>
<evidence type="ECO:0000256" key="2">
    <source>
        <dbReference type="ARBA" id="ARBA00023315"/>
    </source>
</evidence>
<dbReference type="RefSeq" id="WP_232549978.1">
    <property type="nucleotide sequence ID" value="NZ_CP115965.1"/>
</dbReference>
<dbReference type="PANTHER" id="PTHR43792:SF8">
    <property type="entry name" value="[RIBOSOMAL PROTEIN US5]-ALANINE N-ACETYLTRANSFERASE"/>
    <property type="match status" value="1"/>
</dbReference>
<evidence type="ECO:0000313" key="6">
    <source>
        <dbReference type="Proteomes" id="UP001434337"/>
    </source>
</evidence>
<comment type="similarity">
    <text evidence="3">Belongs to the acetyltransferase family. RimJ subfamily.</text>
</comment>
<dbReference type="Pfam" id="PF13302">
    <property type="entry name" value="Acetyltransf_3"/>
    <property type="match status" value="1"/>
</dbReference>
<dbReference type="InterPro" id="IPR051531">
    <property type="entry name" value="N-acetyltransferase"/>
</dbReference>
<evidence type="ECO:0000313" key="5">
    <source>
        <dbReference type="EMBL" id="WZW99178.1"/>
    </source>
</evidence>
<protein>
    <submittedName>
        <fullName evidence="5">GNAT family protein</fullName>
    </submittedName>
</protein>
<evidence type="ECO:0000256" key="3">
    <source>
        <dbReference type="ARBA" id="ARBA00038502"/>
    </source>
</evidence>
<name>A0ABZ3C9I2_9ACTN</name>
<accession>A0ABZ3C9I2</accession>
<organism evidence="5 6">
    <name type="scientific">Propioniciclava soli</name>
    <dbReference type="NCBI Taxonomy" id="2775081"/>
    <lineage>
        <taxon>Bacteria</taxon>
        <taxon>Bacillati</taxon>
        <taxon>Actinomycetota</taxon>
        <taxon>Actinomycetes</taxon>
        <taxon>Propionibacteriales</taxon>
        <taxon>Propionibacteriaceae</taxon>
        <taxon>Propioniciclava</taxon>
    </lineage>
</organism>
<feature type="domain" description="N-acetyltransferase" evidence="4">
    <location>
        <begin position="18"/>
        <end position="192"/>
    </location>
</feature>
<dbReference type="Gene3D" id="3.40.630.30">
    <property type="match status" value="1"/>
</dbReference>
<reference evidence="5 6" key="1">
    <citation type="journal article" date="2023" name="Environ Microbiome">
        <title>A coral-associated actinobacterium mitigates coral bleaching under heat stress.</title>
        <authorList>
            <person name="Li J."/>
            <person name="Zou Y."/>
            <person name="Li Q."/>
            <person name="Zhang J."/>
            <person name="Bourne D.G."/>
            <person name="Lyu Y."/>
            <person name="Liu C."/>
            <person name="Zhang S."/>
        </authorList>
    </citation>
    <scope>NUCLEOTIDE SEQUENCE [LARGE SCALE GENOMIC DNA]</scope>
    <source>
        <strain evidence="5 6">SCSIO 13291</strain>
    </source>
</reference>
<sequence>MTLFGSRRWPVTLRHGPVLLRPLRRRDEAEYHAVRALNTEWTRPWDSTRPPGSSGQGITYAEMVRSFAADARAGRSLPWAIMWAPEGERPRLAGQMSITGIVHGSARWGMAGYWVAQGLAGRGIAPTALALAADHMFEALELHRLEVAIRPENTKSIRVVEKLGLRLEGIRPAFMHVDGAWRDHAVYVLHAEEVEPEGVIGRLAGP</sequence>
<dbReference type="InterPro" id="IPR000182">
    <property type="entry name" value="GNAT_dom"/>
</dbReference>
<evidence type="ECO:0000256" key="1">
    <source>
        <dbReference type="ARBA" id="ARBA00022679"/>
    </source>
</evidence>
<dbReference type="PANTHER" id="PTHR43792">
    <property type="entry name" value="GNAT FAMILY, PUTATIVE (AFU_ORTHOLOGUE AFUA_3G00765)-RELATED-RELATED"/>
    <property type="match status" value="1"/>
</dbReference>